<name>A0A0S4QT37_9ACTN</name>
<dbReference type="Proteomes" id="UP000198802">
    <property type="component" value="Unassembled WGS sequence"/>
</dbReference>
<evidence type="ECO:0000256" key="3">
    <source>
        <dbReference type="ARBA" id="ARBA00023163"/>
    </source>
</evidence>
<reference evidence="6" key="1">
    <citation type="submission" date="2015-11" db="EMBL/GenBank/DDBJ databases">
        <authorList>
            <person name="Varghese N."/>
        </authorList>
    </citation>
    <scope>NUCLEOTIDE SEQUENCE [LARGE SCALE GENOMIC DNA]</scope>
    <source>
        <strain evidence="6">DSM 45899</strain>
    </source>
</reference>
<evidence type="ECO:0000259" key="4">
    <source>
        <dbReference type="Pfam" id="PF00440"/>
    </source>
</evidence>
<dbReference type="SUPFAM" id="SSF46689">
    <property type="entry name" value="Homeodomain-like"/>
    <property type="match status" value="1"/>
</dbReference>
<dbReference type="InterPro" id="IPR001647">
    <property type="entry name" value="HTH_TetR"/>
</dbReference>
<evidence type="ECO:0000313" key="6">
    <source>
        <dbReference type="Proteomes" id="UP000198802"/>
    </source>
</evidence>
<evidence type="ECO:0000256" key="1">
    <source>
        <dbReference type="ARBA" id="ARBA00023015"/>
    </source>
</evidence>
<gene>
    <name evidence="5" type="ORF">Ga0074812_11826</name>
</gene>
<dbReference type="EMBL" id="FAOZ01000018">
    <property type="protein sequence ID" value="CUU58254.1"/>
    <property type="molecule type" value="Genomic_DNA"/>
</dbReference>
<organism evidence="5 6">
    <name type="scientific">Parafrankia irregularis</name>
    <dbReference type="NCBI Taxonomy" id="795642"/>
    <lineage>
        <taxon>Bacteria</taxon>
        <taxon>Bacillati</taxon>
        <taxon>Actinomycetota</taxon>
        <taxon>Actinomycetes</taxon>
        <taxon>Frankiales</taxon>
        <taxon>Frankiaceae</taxon>
        <taxon>Parafrankia</taxon>
    </lineage>
</organism>
<dbReference type="PANTHER" id="PTHR30055">
    <property type="entry name" value="HTH-TYPE TRANSCRIPTIONAL REGULATOR RUTR"/>
    <property type="match status" value="1"/>
</dbReference>
<dbReference type="Gene3D" id="1.10.357.10">
    <property type="entry name" value="Tetracycline Repressor, domain 2"/>
    <property type="match status" value="1"/>
</dbReference>
<dbReference type="PANTHER" id="PTHR30055:SF234">
    <property type="entry name" value="HTH-TYPE TRANSCRIPTIONAL REGULATOR BETI"/>
    <property type="match status" value="1"/>
</dbReference>
<keyword evidence="6" id="KW-1185">Reference proteome</keyword>
<keyword evidence="3" id="KW-0804">Transcription</keyword>
<keyword evidence="2 5" id="KW-0238">DNA-binding</keyword>
<proteinExistence type="predicted"/>
<dbReference type="RefSeq" id="WP_091281117.1">
    <property type="nucleotide sequence ID" value="NZ_FAOZ01000018.1"/>
</dbReference>
<dbReference type="AlphaFoldDB" id="A0A0S4QT37"/>
<dbReference type="GO" id="GO:0003700">
    <property type="term" value="F:DNA-binding transcription factor activity"/>
    <property type="evidence" value="ECO:0007669"/>
    <property type="project" value="TreeGrafter"/>
</dbReference>
<dbReference type="InterPro" id="IPR050109">
    <property type="entry name" value="HTH-type_TetR-like_transc_reg"/>
</dbReference>
<evidence type="ECO:0000313" key="5">
    <source>
        <dbReference type="EMBL" id="CUU58254.1"/>
    </source>
</evidence>
<feature type="domain" description="HTH tetR-type" evidence="4">
    <location>
        <begin position="25"/>
        <end position="71"/>
    </location>
</feature>
<sequence>MSQPQGTPSGHAPGTPPGAMALRLLLTAERLFAEHGIDGVSLRQIAAQAGSANNSAVHYHFGSKSQLIEAIFAHRLPQLVQRRALLLARIDRDDLRARFEAQLLPVLELAESPDNFYVSFVEQLQRSEESGALAQPTEIQRSQRDFFDDMRRLLAHLEEPVRTMRIREVQELSVHAAARRERAIAAGEHVSPFGLFVSTLIDGFTGHLAAPVSPETRRFLLGIDQDQAPPAVPPSVL</sequence>
<accession>A0A0S4QT37</accession>
<evidence type="ECO:0000256" key="2">
    <source>
        <dbReference type="ARBA" id="ARBA00023125"/>
    </source>
</evidence>
<protein>
    <submittedName>
        <fullName evidence="5">DNA-binding transcriptional regulator, AcrR family</fullName>
    </submittedName>
</protein>
<keyword evidence="1" id="KW-0805">Transcription regulation</keyword>
<dbReference type="Pfam" id="PF00440">
    <property type="entry name" value="TetR_N"/>
    <property type="match status" value="1"/>
</dbReference>
<dbReference type="InterPro" id="IPR009057">
    <property type="entry name" value="Homeodomain-like_sf"/>
</dbReference>
<dbReference type="GO" id="GO:0000976">
    <property type="term" value="F:transcription cis-regulatory region binding"/>
    <property type="evidence" value="ECO:0007669"/>
    <property type="project" value="TreeGrafter"/>
</dbReference>